<feature type="transmembrane region" description="Helical" evidence="6">
    <location>
        <begin position="92"/>
        <end position="116"/>
    </location>
</feature>
<evidence type="ECO:0000256" key="2">
    <source>
        <dbReference type="ARBA" id="ARBA00022692"/>
    </source>
</evidence>
<evidence type="ECO:0000256" key="1">
    <source>
        <dbReference type="ARBA" id="ARBA00004370"/>
    </source>
</evidence>
<gene>
    <name evidence="8" type="ORF">KP509_04G055400</name>
</gene>
<proteinExistence type="predicted"/>
<feature type="transmembrane region" description="Helical" evidence="6">
    <location>
        <begin position="13"/>
        <end position="34"/>
    </location>
</feature>
<keyword evidence="9" id="KW-1185">Reference proteome</keyword>
<evidence type="ECO:0000256" key="5">
    <source>
        <dbReference type="ARBA" id="ARBA00023136"/>
    </source>
</evidence>
<comment type="caution">
    <text evidence="8">The sequence shown here is derived from an EMBL/GenBank/DDBJ whole genome shotgun (WGS) entry which is preliminary data.</text>
</comment>
<keyword evidence="5 6" id="KW-0472">Membrane</keyword>
<dbReference type="EMBL" id="CM035409">
    <property type="protein sequence ID" value="KAH7439312.1"/>
    <property type="molecule type" value="Genomic_DNA"/>
</dbReference>
<name>A0A8T2UVL1_CERRI</name>
<dbReference type="Pfam" id="PF01490">
    <property type="entry name" value="Aa_trans"/>
    <property type="match status" value="1"/>
</dbReference>
<keyword evidence="3" id="KW-0813">Transport</keyword>
<keyword evidence="3" id="KW-0029">Amino-acid transport</keyword>
<comment type="subcellular location">
    <subcellularLocation>
        <location evidence="1">Membrane</location>
    </subcellularLocation>
</comment>
<evidence type="ECO:0000256" key="3">
    <source>
        <dbReference type="ARBA" id="ARBA00022970"/>
    </source>
</evidence>
<feature type="transmembrane region" description="Helical" evidence="6">
    <location>
        <begin position="54"/>
        <end position="72"/>
    </location>
</feature>
<dbReference type="OrthoDB" id="655540at2759"/>
<evidence type="ECO:0000313" key="8">
    <source>
        <dbReference type="EMBL" id="KAH7439312.1"/>
    </source>
</evidence>
<dbReference type="InterPro" id="IPR013057">
    <property type="entry name" value="AA_transpt_TM"/>
</dbReference>
<dbReference type="AlphaFoldDB" id="A0A8T2UVL1"/>
<evidence type="ECO:0000256" key="6">
    <source>
        <dbReference type="SAM" id="Phobius"/>
    </source>
</evidence>
<accession>A0A8T2UVL1</accession>
<evidence type="ECO:0000256" key="4">
    <source>
        <dbReference type="ARBA" id="ARBA00022989"/>
    </source>
</evidence>
<dbReference type="Proteomes" id="UP000825935">
    <property type="component" value="Chromosome 4"/>
</dbReference>
<dbReference type="GO" id="GO:0006865">
    <property type="term" value="P:amino acid transport"/>
    <property type="evidence" value="ECO:0007669"/>
    <property type="project" value="UniProtKB-KW"/>
</dbReference>
<evidence type="ECO:0000259" key="7">
    <source>
        <dbReference type="Pfam" id="PF01490"/>
    </source>
</evidence>
<sequence length="130" mass="14593">MKDPSKFRRYSKVLIVSFSIPTFFILGLGVVGSAMFGRATASQITLSMPSRRKIVLWATVLTPLLKFALILSPLSEAKDLPFWPLAFWPLPYFNYVVALIGSLVVISICLILPSFYMAPMACKEDYNTKH</sequence>
<organism evidence="8 9">
    <name type="scientific">Ceratopteris richardii</name>
    <name type="common">Triangle waterfern</name>
    <dbReference type="NCBI Taxonomy" id="49495"/>
    <lineage>
        <taxon>Eukaryota</taxon>
        <taxon>Viridiplantae</taxon>
        <taxon>Streptophyta</taxon>
        <taxon>Embryophyta</taxon>
        <taxon>Tracheophyta</taxon>
        <taxon>Polypodiopsida</taxon>
        <taxon>Polypodiidae</taxon>
        <taxon>Polypodiales</taxon>
        <taxon>Pteridineae</taxon>
        <taxon>Pteridaceae</taxon>
        <taxon>Parkerioideae</taxon>
        <taxon>Ceratopteris</taxon>
    </lineage>
</organism>
<protein>
    <recommendedName>
        <fullName evidence="7">Amino acid transporter transmembrane domain-containing protein</fullName>
    </recommendedName>
</protein>
<dbReference type="GO" id="GO:0016020">
    <property type="term" value="C:membrane"/>
    <property type="evidence" value="ECO:0007669"/>
    <property type="project" value="UniProtKB-SubCell"/>
</dbReference>
<reference evidence="8" key="1">
    <citation type="submission" date="2021-08" db="EMBL/GenBank/DDBJ databases">
        <title>WGS assembly of Ceratopteris richardii.</title>
        <authorList>
            <person name="Marchant D.B."/>
            <person name="Chen G."/>
            <person name="Jenkins J."/>
            <person name="Shu S."/>
            <person name="Leebens-Mack J."/>
            <person name="Grimwood J."/>
            <person name="Schmutz J."/>
            <person name="Soltis P."/>
            <person name="Soltis D."/>
            <person name="Chen Z.-H."/>
        </authorList>
    </citation>
    <scope>NUCLEOTIDE SEQUENCE</scope>
    <source>
        <strain evidence="8">Whitten #5841</strain>
        <tissue evidence="8">Leaf</tissue>
    </source>
</reference>
<evidence type="ECO:0000313" key="9">
    <source>
        <dbReference type="Proteomes" id="UP000825935"/>
    </source>
</evidence>
<keyword evidence="2 6" id="KW-0812">Transmembrane</keyword>
<feature type="domain" description="Amino acid transporter transmembrane" evidence="7">
    <location>
        <begin position="1"/>
        <end position="76"/>
    </location>
</feature>
<keyword evidence="4 6" id="KW-1133">Transmembrane helix</keyword>